<proteinExistence type="predicted"/>
<reference evidence="3 4" key="1">
    <citation type="journal article" date="2016" name="Nat. Commun.">
        <title>Extremotolerant tardigrade genome and improved radiotolerance of human cultured cells by tardigrade-unique protein.</title>
        <authorList>
            <person name="Hashimoto T."/>
            <person name="Horikawa D.D."/>
            <person name="Saito Y."/>
            <person name="Kuwahara H."/>
            <person name="Kozuka-Hata H."/>
            <person name="Shin-I T."/>
            <person name="Minakuchi Y."/>
            <person name="Ohishi K."/>
            <person name="Motoyama A."/>
            <person name="Aizu T."/>
            <person name="Enomoto A."/>
            <person name="Kondo K."/>
            <person name="Tanaka S."/>
            <person name="Hara Y."/>
            <person name="Koshikawa S."/>
            <person name="Sagara H."/>
            <person name="Miura T."/>
            <person name="Yokobori S."/>
            <person name="Miyagawa K."/>
            <person name="Suzuki Y."/>
            <person name="Kubo T."/>
            <person name="Oyama M."/>
            <person name="Kohara Y."/>
            <person name="Fujiyama A."/>
            <person name="Arakawa K."/>
            <person name="Katayama T."/>
            <person name="Toyoda A."/>
            <person name="Kunieda T."/>
        </authorList>
    </citation>
    <scope>NUCLEOTIDE SEQUENCE [LARGE SCALE GENOMIC DNA]</scope>
    <source>
        <strain evidence="3 4">YOKOZUNA-1</strain>
    </source>
</reference>
<feature type="transmembrane region" description="Helical" evidence="2">
    <location>
        <begin position="133"/>
        <end position="157"/>
    </location>
</feature>
<name>A0A1D1UU74_RAMVA</name>
<dbReference type="EMBL" id="BDGG01000002">
    <property type="protein sequence ID" value="GAU93011.1"/>
    <property type="molecule type" value="Genomic_DNA"/>
</dbReference>
<sequence length="269" mass="29596">MCDDGLSCPFLPSDCNLSRVARNPCCRELCSDSKWRDSNSLAGFLNNITRSLLGWDETPRSSAQSAGNSPLTRTIKFSLSNSTASLPPIRQILTIKPSPSSLPEFYNYAGGHWEIPSEQDLAQPAAGNGSYEAVIIGITLLIICLLVIAVIFVMAIFRLRSLRYMAPSRSDGTLIRTQEKRLYAEWSFFTTNNIQFAENNVQRQTSGSHHIQVAYIAPPPAYEIAKPVCDDLPPTYEQSTGIEAEAPSLSPPAPVTAISNPHDERLEHI</sequence>
<gene>
    <name evidence="3" type="primary">RvY_05011-1</name>
    <name evidence="3" type="synonym">RvY_05011.1</name>
    <name evidence="3" type="ORF">RvY_05011</name>
</gene>
<feature type="region of interest" description="Disordered" evidence="1">
    <location>
        <begin position="244"/>
        <end position="269"/>
    </location>
</feature>
<evidence type="ECO:0000256" key="1">
    <source>
        <dbReference type="SAM" id="MobiDB-lite"/>
    </source>
</evidence>
<protein>
    <submittedName>
        <fullName evidence="3">Uncharacterized protein</fullName>
    </submittedName>
</protein>
<evidence type="ECO:0000313" key="4">
    <source>
        <dbReference type="Proteomes" id="UP000186922"/>
    </source>
</evidence>
<dbReference type="Proteomes" id="UP000186922">
    <property type="component" value="Unassembled WGS sequence"/>
</dbReference>
<keyword evidence="4" id="KW-1185">Reference proteome</keyword>
<organism evidence="3 4">
    <name type="scientific">Ramazzottius varieornatus</name>
    <name type="common">Water bear</name>
    <name type="synonym">Tardigrade</name>
    <dbReference type="NCBI Taxonomy" id="947166"/>
    <lineage>
        <taxon>Eukaryota</taxon>
        <taxon>Metazoa</taxon>
        <taxon>Ecdysozoa</taxon>
        <taxon>Tardigrada</taxon>
        <taxon>Eutardigrada</taxon>
        <taxon>Parachela</taxon>
        <taxon>Hypsibioidea</taxon>
        <taxon>Ramazzottiidae</taxon>
        <taxon>Ramazzottius</taxon>
    </lineage>
</organism>
<evidence type="ECO:0000256" key="2">
    <source>
        <dbReference type="SAM" id="Phobius"/>
    </source>
</evidence>
<dbReference type="AlphaFoldDB" id="A0A1D1UU74"/>
<comment type="caution">
    <text evidence="3">The sequence shown here is derived from an EMBL/GenBank/DDBJ whole genome shotgun (WGS) entry which is preliminary data.</text>
</comment>
<keyword evidence="2" id="KW-0812">Transmembrane</keyword>
<keyword evidence="2" id="KW-0472">Membrane</keyword>
<evidence type="ECO:0000313" key="3">
    <source>
        <dbReference type="EMBL" id="GAU93011.1"/>
    </source>
</evidence>
<keyword evidence="2" id="KW-1133">Transmembrane helix</keyword>
<accession>A0A1D1UU74</accession>